<feature type="domain" description="ABC transporter" evidence="10">
    <location>
        <begin position="652"/>
        <end position="894"/>
    </location>
</feature>
<gene>
    <name evidence="11" type="ORF">HRG_00518</name>
</gene>
<evidence type="ECO:0000313" key="12">
    <source>
        <dbReference type="Proteomes" id="UP000824596"/>
    </source>
</evidence>
<evidence type="ECO:0000259" key="10">
    <source>
        <dbReference type="PROSITE" id="PS50893"/>
    </source>
</evidence>
<comment type="similarity">
    <text evidence="2">Belongs to the ABC transporter superfamily. ABCG family. PDR (TC 3.A.1.205) subfamily.</text>
</comment>
<dbReference type="FunFam" id="3.40.50.300:FF:000054">
    <property type="entry name" value="ABC multidrug transporter atrF"/>
    <property type="match status" value="1"/>
</dbReference>
<dbReference type="Proteomes" id="UP000824596">
    <property type="component" value="Unassembled WGS sequence"/>
</dbReference>
<keyword evidence="6" id="KW-0067">ATP-binding</keyword>
<protein>
    <submittedName>
        <fullName evidence="11">ABC-2 type transporter domain-containing protein</fullName>
    </submittedName>
</protein>
<keyword evidence="5" id="KW-0547">Nucleotide-binding</keyword>
<feature type="transmembrane region" description="Helical" evidence="9">
    <location>
        <begin position="1106"/>
        <end position="1129"/>
    </location>
</feature>
<dbReference type="CDD" id="cd03232">
    <property type="entry name" value="ABCG_PDR_domain2"/>
    <property type="match status" value="1"/>
</dbReference>
<dbReference type="PANTHER" id="PTHR19241">
    <property type="entry name" value="ATP-BINDING CASSETTE TRANSPORTER"/>
    <property type="match status" value="1"/>
</dbReference>
<feature type="transmembrane region" description="Helical" evidence="9">
    <location>
        <begin position="1017"/>
        <end position="1037"/>
    </location>
</feature>
<dbReference type="SMART" id="SM00382">
    <property type="entry name" value="AAA"/>
    <property type="match status" value="2"/>
</dbReference>
<keyword evidence="4 9" id="KW-0812">Transmembrane</keyword>
<dbReference type="GO" id="GO:0016887">
    <property type="term" value="F:ATP hydrolysis activity"/>
    <property type="evidence" value="ECO:0007669"/>
    <property type="project" value="InterPro"/>
</dbReference>
<dbReference type="Pfam" id="PF19055">
    <property type="entry name" value="ABC2_membrane_7"/>
    <property type="match status" value="1"/>
</dbReference>
<evidence type="ECO:0000256" key="6">
    <source>
        <dbReference type="ARBA" id="ARBA00022840"/>
    </source>
</evidence>
<dbReference type="Pfam" id="PF06422">
    <property type="entry name" value="PDR_CDR"/>
    <property type="match status" value="1"/>
</dbReference>
<dbReference type="SUPFAM" id="SSF52540">
    <property type="entry name" value="P-loop containing nucleoside triphosphate hydrolases"/>
    <property type="match status" value="2"/>
</dbReference>
<feature type="transmembrane region" description="Helical" evidence="9">
    <location>
        <begin position="564"/>
        <end position="585"/>
    </location>
</feature>
<dbReference type="InterPro" id="IPR027417">
    <property type="entry name" value="P-loop_NTPase"/>
</dbReference>
<sequence>MLLVLGRPGSGCTSLLKALAGDTHGISIGPGSIVNYHGISHRQMHADFKGESIYLAELDVHLPELTVEQTLIFAALTREQGADRQSVSRITGRRVAQMLDLGNTLDTRVGSTTTRGVSGGEKRRTSIAEAIVGGASLQCWDNSTRGLDSATAQRVVGLLRESTTVLKTTVAMSVYQASEIMYKSFDKVTVLYQGRQIYFGPVQSAPDYFCSLGFVRPDRATTPDFLTSLTNPSERIARPGFEHRVPRSPDDFATAWKRSAQAKALHAEIDAFEAAYPILETDEKLSRRTSTYAISLHLQVLVCLGRGFQRLRNDPAAAISLAAANAVLALLLGSVFYKLPVTADSMDRRSVIIFFSLMLTAFTPAFEVLAIWAQRPIVEKHSRYALYHPSADAVASMICDLPSKLATAALFQTTIYFITNLRQTPAAFFTWLLFNFVLMLAMSVWFRLLGSIARKREHTMAPSGIIILLCVIYIGFVVPVPYMVGWLAWFRRVNPIAYAYESLMINEFRNRQFPCSSTIPTGPAYTAEGLDGKVCPHIGAVARQDFIEGSAYLLDKYRYEPGHLWRNLGILLGMVGIVCALHLAAAEYIPAQRSKGDLLRFRSGQVREKKGSDLETNSAVTFAQDLGSGIGQDSRGEGNASDKAIRKPLSVFHWTNLCYDVKIPQGTKRILNGIDGWVKPGTLTALMGVTGAGKTTLLDVLAHRGASGAASGQVYIDSHLRDASFQRKIGYVQQEDIHVPTSTVREALEFSALLRQTGSCAAKKREYVDRVIDVLDMAAYADAVVGVAGDGLNIEQRKRLTIGVELVAKPELLLFLDEPTSGMDSQTAWSICTLLRKLADSGQSVLCTIHQPSAQLFCMFDRLLLLDSRGETIYFGDIGLDASSVLGYFESHGAPKCPPDANPAEWVLEVTGSDEPGKGKESWSQKWQSSPQKLEVVQHLSGLRAVANTSEVARTHADEYAASWFRQLAAVSTRLFQEYWRDPAYLSTKVALCAGMALLNGLSFQNTRLDIQGLTNVLFSIFLVSQLFATLNQQIILRFADGMALYEARERRSKSYSWSVFVAANLAVEIVWQTVAAVLVFTAWYYPTGLWRNGDTAFGTADRGALSFVLVWLFCLWVTTLSQALASGIKHPEVAIQISTLCYWFSLVFCGVLATPSSLPGFWLFMNRASPLTYFVDGLAIAGLANAQVTCSAVEMLHIELPSSSKLSGTCGDYLGPYIRAAGGYLSDPGATRDCQYCRINDANSFLRALDIETDGNPWRNAGFLAVYVVFDAVAVFALYWLVRVLPR</sequence>
<dbReference type="EMBL" id="JAIZPD010000001">
    <property type="protein sequence ID" value="KAH0967876.1"/>
    <property type="molecule type" value="Genomic_DNA"/>
</dbReference>
<keyword evidence="7 9" id="KW-1133">Transmembrane helix</keyword>
<dbReference type="InterPro" id="IPR003439">
    <property type="entry name" value="ABC_transporter-like_ATP-bd"/>
</dbReference>
<dbReference type="Gene3D" id="3.40.50.300">
    <property type="entry name" value="P-loop containing nucleotide triphosphate hydrolases"/>
    <property type="match status" value="2"/>
</dbReference>
<evidence type="ECO:0000256" key="5">
    <source>
        <dbReference type="ARBA" id="ARBA00022741"/>
    </source>
</evidence>
<organism evidence="11 12">
    <name type="scientific">Hirsutella rhossiliensis</name>
    <dbReference type="NCBI Taxonomy" id="111463"/>
    <lineage>
        <taxon>Eukaryota</taxon>
        <taxon>Fungi</taxon>
        <taxon>Dikarya</taxon>
        <taxon>Ascomycota</taxon>
        <taxon>Pezizomycotina</taxon>
        <taxon>Sordariomycetes</taxon>
        <taxon>Hypocreomycetidae</taxon>
        <taxon>Hypocreales</taxon>
        <taxon>Ophiocordycipitaceae</taxon>
        <taxon>Hirsutella</taxon>
    </lineage>
</organism>
<evidence type="ECO:0000256" key="8">
    <source>
        <dbReference type="ARBA" id="ARBA00023136"/>
    </source>
</evidence>
<evidence type="ECO:0000256" key="3">
    <source>
        <dbReference type="ARBA" id="ARBA00022448"/>
    </source>
</evidence>
<proteinExistence type="inferred from homology"/>
<feature type="transmembrane region" description="Helical" evidence="9">
    <location>
        <begin position="1262"/>
        <end position="1283"/>
    </location>
</feature>
<evidence type="ECO:0000256" key="4">
    <source>
        <dbReference type="ARBA" id="ARBA00022692"/>
    </source>
</evidence>
<feature type="transmembrane region" description="Helical" evidence="9">
    <location>
        <begin position="461"/>
        <end position="484"/>
    </location>
</feature>
<dbReference type="GeneID" id="68349647"/>
<keyword evidence="12" id="KW-1185">Reference proteome</keyword>
<dbReference type="InterPro" id="IPR013525">
    <property type="entry name" value="ABC2_TM"/>
</dbReference>
<dbReference type="OrthoDB" id="245989at2759"/>
<keyword evidence="8 9" id="KW-0472">Membrane</keyword>
<evidence type="ECO:0000256" key="7">
    <source>
        <dbReference type="ARBA" id="ARBA00022989"/>
    </source>
</evidence>
<dbReference type="PROSITE" id="PS50893">
    <property type="entry name" value="ABC_TRANSPORTER_2"/>
    <property type="match status" value="1"/>
</dbReference>
<dbReference type="GO" id="GO:0005524">
    <property type="term" value="F:ATP binding"/>
    <property type="evidence" value="ECO:0007669"/>
    <property type="project" value="UniProtKB-KW"/>
</dbReference>
<accession>A0A9P8SMD0</accession>
<keyword evidence="3" id="KW-0813">Transport</keyword>
<dbReference type="InterPro" id="IPR034003">
    <property type="entry name" value="ABCG_PDR_2"/>
</dbReference>
<comment type="caution">
    <text evidence="11">The sequence shown here is derived from an EMBL/GenBank/DDBJ whole genome shotgun (WGS) entry which is preliminary data.</text>
</comment>
<evidence type="ECO:0000313" key="11">
    <source>
        <dbReference type="EMBL" id="KAH0967876.1"/>
    </source>
</evidence>
<dbReference type="GO" id="GO:0016020">
    <property type="term" value="C:membrane"/>
    <property type="evidence" value="ECO:0007669"/>
    <property type="project" value="UniProtKB-SubCell"/>
</dbReference>
<dbReference type="Pfam" id="PF00005">
    <property type="entry name" value="ABC_tran"/>
    <property type="match status" value="2"/>
</dbReference>
<feature type="transmembrane region" description="Helical" evidence="9">
    <location>
        <begin position="1058"/>
        <end position="1086"/>
    </location>
</feature>
<dbReference type="InterPro" id="IPR010929">
    <property type="entry name" value="PDR_CDR_ABC"/>
</dbReference>
<dbReference type="InterPro" id="IPR043926">
    <property type="entry name" value="ABCG_dom"/>
</dbReference>
<dbReference type="InterPro" id="IPR003593">
    <property type="entry name" value="AAA+_ATPase"/>
</dbReference>
<feature type="transmembrane region" description="Helical" evidence="9">
    <location>
        <begin position="428"/>
        <end position="449"/>
    </location>
</feature>
<evidence type="ECO:0000256" key="1">
    <source>
        <dbReference type="ARBA" id="ARBA00004141"/>
    </source>
</evidence>
<dbReference type="GO" id="GO:0140359">
    <property type="term" value="F:ABC-type transporter activity"/>
    <property type="evidence" value="ECO:0007669"/>
    <property type="project" value="InterPro"/>
</dbReference>
<name>A0A9P8SMD0_9HYPO</name>
<reference evidence="11" key="1">
    <citation type="submission" date="2021-09" db="EMBL/GenBank/DDBJ databases">
        <title>A high-quality genome of the endoparasitic fungus Hirsutella rhossiliensis with a comparison of Hirsutella genomes reveals transposable elements contributing to genome size variation.</title>
        <authorList>
            <person name="Lin R."/>
            <person name="Jiao Y."/>
            <person name="Sun X."/>
            <person name="Ling J."/>
            <person name="Xie B."/>
            <person name="Cheng X."/>
        </authorList>
    </citation>
    <scope>NUCLEOTIDE SEQUENCE</scope>
    <source>
        <strain evidence="11">HR02</strain>
    </source>
</reference>
<evidence type="ECO:0000256" key="9">
    <source>
        <dbReference type="SAM" id="Phobius"/>
    </source>
</evidence>
<dbReference type="Pfam" id="PF01061">
    <property type="entry name" value="ABC2_membrane"/>
    <property type="match status" value="2"/>
</dbReference>
<comment type="subcellular location">
    <subcellularLocation>
        <location evidence="1">Membrane</location>
        <topology evidence="1">Multi-pass membrane protein</topology>
    </subcellularLocation>
</comment>
<evidence type="ECO:0000256" key="2">
    <source>
        <dbReference type="ARBA" id="ARBA00006012"/>
    </source>
</evidence>
<feature type="transmembrane region" description="Helical" evidence="9">
    <location>
        <begin position="316"/>
        <end position="339"/>
    </location>
</feature>
<dbReference type="RefSeq" id="XP_044725389.1">
    <property type="nucleotide sequence ID" value="XM_044858989.1"/>
</dbReference>
<feature type="transmembrane region" description="Helical" evidence="9">
    <location>
        <begin position="351"/>
        <end position="373"/>
    </location>
</feature>
<feature type="transmembrane region" description="Helical" evidence="9">
    <location>
        <begin position="1141"/>
        <end position="1165"/>
    </location>
</feature>